<dbReference type="Proteomes" id="UP000596742">
    <property type="component" value="Unassembled WGS sequence"/>
</dbReference>
<gene>
    <name evidence="3" type="ORF">MGAL_10B073538</name>
</gene>
<keyword evidence="4" id="KW-1185">Reference proteome</keyword>
<sequence>MLLFEIGPLTKMDHYKTGNHNYITKECLCRIIAKQSNVVDCMDISLMYAIIQSCYIKHNIAIHGNPRCIEAIKDTRNFLAHVPSPRISKSEFDTRWAETEQAILEIGSSLGQYFAKVNQKKIEAFKRNDVSIEGIKGIIENNIDEIIKKKLQTFIEDQRTNAVTFKDEISEQLFKYKEEMKIEIRNLIFEVKQDAVAPCDIEKTFDSPGPRNNATACGVNVEETEEGNINATKRRVEWKLATPSTWNLPEIKDTLKKCSAQLRQWFEIENVFVGSLVIKTLVQQNVLDNREEFRASVHLFLEKFVEVCRINADVPTVIKVDLIIELGEFEKEETEEQPSNIEINKKDKTTCIVDNTRYDCQDCRQKDEIIANLKEELSDIRKESAELDLEMGVPVAEQIIDDSVNKAQVATGKVISMISHKTYFARLGHATYQLIPNMIRELLAHFIHPNTLYETVNKNYYLAHRLKSVDWKIIHDVRETGYRDLDYPLIYTIIRNCLPFIQPSKGWDYPVNPQPHETSLGDDIERCRRYRNLIIHRLNTTVSYQELNEFFSELKSVARRFEIVLGKEPNEFVSQFDVLKTCSMDEDI</sequence>
<feature type="domain" description="DZIP3-like HEPN" evidence="2">
    <location>
        <begin position="466"/>
        <end position="564"/>
    </location>
</feature>
<organism evidence="3 4">
    <name type="scientific">Mytilus galloprovincialis</name>
    <name type="common">Mediterranean mussel</name>
    <dbReference type="NCBI Taxonomy" id="29158"/>
    <lineage>
        <taxon>Eukaryota</taxon>
        <taxon>Metazoa</taxon>
        <taxon>Spiralia</taxon>
        <taxon>Lophotrochozoa</taxon>
        <taxon>Mollusca</taxon>
        <taxon>Bivalvia</taxon>
        <taxon>Autobranchia</taxon>
        <taxon>Pteriomorphia</taxon>
        <taxon>Mytilida</taxon>
        <taxon>Mytiloidea</taxon>
        <taxon>Mytilidae</taxon>
        <taxon>Mytilinae</taxon>
        <taxon>Mytilus</taxon>
    </lineage>
</organism>
<dbReference type="Pfam" id="PF18738">
    <property type="entry name" value="HEPN_DZIP3"/>
    <property type="match status" value="1"/>
</dbReference>
<evidence type="ECO:0000313" key="3">
    <source>
        <dbReference type="EMBL" id="VDI22998.1"/>
    </source>
</evidence>
<name>A0A8B6DRA5_MYTGA</name>
<evidence type="ECO:0000256" key="1">
    <source>
        <dbReference type="SAM" id="Coils"/>
    </source>
</evidence>
<dbReference type="OrthoDB" id="6172988at2759"/>
<dbReference type="InterPro" id="IPR041249">
    <property type="entry name" value="HEPN_DZIP3"/>
</dbReference>
<comment type="caution">
    <text evidence="3">The sequence shown here is derived from an EMBL/GenBank/DDBJ whole genome shotgun (WGS) entry which is preliminary data.</text>
</comment>
<protein>
    <recommendedName>
        <fullName evidence="2">DZIP3-like HEPN domain-containing protein</fullName>
    </recommendedName>
</protein>
<evidence type="ECO:0000259" key="2">
    <source>
        <dbReference type="Pfam" id="PF18738"/>
    </source>
</evidence>
<feature type="coiled-coil region" evidence="1">
    <location>
        <begin position="363"/>
        <end position="390"/>
    </location>
</feature>
<dbReference type="AlphaFoldDB" id="A0A8B6DRA5"/>
<evidence type="ECO:0000313" key="4">
    <source>
        <dbReference type="Proteomes" id="UP000596742"/>
    </source>
</evidence>
<accession>A0A8B6DRA5</accession>
<proteinExistence type="predicted"/>
<reference evidence="3" key="1">
    <citation type="submission" date="2018-11" db="EMBL/GenBank/DDBJ databases">
        <authorList>
            <person name="Alioto T."/>
            <person name="Alioto T."/>
        </authorList>
    </citation>
    <scope>NUCLEOTIDE SEQUENCE</scope>
</reference>
<dbReference type="EMBL" id="UYJE01003875">
    <property type="protein sequence ID" value="VDI22998.1"/>
    <property type="molecule type" value="Genomic_DNA"/>
</dbReference>
<keyword evidence="1" id="KW-0175">Coiled coil</keyword>